<gene>
    <name evidence="1" type="ORF">F2Q68_00026655</name>
</gene>
<name>A0A8S9IEH7_BRACR</name>
<dbReference type="Proteomes" id="UP000712281">
    <property type="component" value="Unassembled WGS sequence"/>
</dbReference>
<evidence type="ECO:0000313" key="1">
    <source>
        <dbReference type="EMBL" id="KAF2568168.1"/>
    </source>
</evidence>
<comment type="caution">
    <text evidence="1">The sequence shown here is derived from an EMBL/GenBank/DDBJ whole genome shotgun (WGS) entry which is preliminary data.</text>
</comment>
<sequence length="83" mass="9569">MTKTKPFNTVFTKPTPVTWCCCDCQREAKSFYVFVDTHETVLTQDKEIGTALQASPFTYHDIRIELGKYRLQQEPHGLDNEGI</sequence>
<dbReference type="AlphaFoldDB" id="A0A8S9IEH7"/>
<reference evidence="1" key="1">
    <citation type="submission" date="2019-12" db="EMBL/GenBank/DDBJ databases">
        <title>Genome sequencing and annotation of Brassica cretica.</title>
        <authorList>
            <person name="Studholme D.J."/>
            <person name="Sarris P.F."/>
        </authorList>
    </citation>
    <scope>NUCLEOTIDE SEQUENCE</scope>
    <source>
        <strain evidence="1">PFS-001/15</strain>
        <tissue evidence="1">Leaf</tissue>
    </source>
</reference>
<dbReference type="EMBL" id="QGKW02001911">
    <property type="protein sequence ID" value="KAF2568168.1"/>
    <property type="molecule type" value="Genomic_DNA"/>
</dbReference>
<protein>
    <submittedName>
        <fullName evidence="1">Uncharacterized protein</fullName>
    </submittedName>
</protein>
<proteinExistence type="predicted"/>
<evidence type="ECO:0000313" key="2">
    <source>
        <dbReference type="Proteomes" id="UP000712281"/>
    </source>
</evidence>
<organism evidence="1 2">
    <name type="scientific">Brassica cretica</name>
    <name type="common">Mustard</name>
    <dbReference type="NCBI Taxonomy" id="69181"/>
    <lineage>
        <taxon>Eukaryota</taxon>
        <taxon>Viridiplantae</taxon>
        <taxon>Streptophyta</taxon>
        <taxon>Embryophyta</taxon>
        <taxon>Tracheophyta</taxon>
        <taxon>Spermatophyta</taxon>
        <taxon>Magnoliopsida</taxon>
        <taxon>eudicotyledons</taxon>
        <taxon>Gunneridae</taxon>
        <taxon>Pentapetalae</taxon>
        <taxon>rosids</taxon>
        <taxon>malvids</taxon>
        <taxon>Brassicales</taxon>
        <taxon>Brassicaceae</taxon>
        <taxon>Brassiceae</taxon>
        <taxon>Brassica</taxon>
    </lineage>
</organism>
<accession>A0A8S9IEH7</accession>